<feature type="active site" description="Proton acceptor" evidence="5">
    <location>
        <position position="108"/>
    </location>
</feature>
<dbReference type="NCBIfam" id="TIGR01575">
    <property type="entry name" value="rimI"/>
    <property type="match status" value="1"/>
</dbReference>
<dbReference type="CDD" id="cd04301">
    <property type="entry name" value="NAT_SF"/>
    <property type="match status" value="1"/>
</dbReference>
<dbReference type="PANTHER" id="PTHR43420">
    <property type="entry name" value="ACETYLTRANSFERASE"/>
    <property type="match status" value="1"/>
</dbReference>
<dbReference type="EC" id="2.3.1.266" evidence="5 6"/>
<comment type="caution">
    <text evidence="5">Lacks conserved residue(s) required for the propagation of feature annotation.</text>
</comment>
<dbReference type="PROSITE" id="PS51186">
    <property type="entry name" value="GNAT"/>
    <property type="match status" value="1"/>
</dbReference>
<dbReference type="Gene3D" id="3.40.630.30">
    <property type="match status" value="1"/>
</dbReference>
<accession>A0A3N0VEI1</accession>
<feature type="domain" description="N-acetyltransferase" evidence="7">
    <location>
        <begin position="3"/>
        <end position="153"/>
    </location>
</feature>
<keyword evidence="2 5" id="KW-0963">Cytoplasm</keyword>
<dbReference type="InterPro" id="IPR050680">
    <property type="entry name" value="YpeA/RimI_acetyltransf"/>
</dbReference>
<dbReference type="InParanoid" id="A0A3N0VEI1"/>
<evidence type="ECO:0000256" key="5">
    <source>
        <dbReference type="HAMAP-Rule" id="MF_02210"/>
    </source>
</evidence>
<comment type="subcellular location">
    <subcellularLocation>
        <location evidence="5 6">Cytoplasm</location>
    </subcellularLocation>
</comment>
<name>A0A3N0VEI1_9GAMM</name>
<dbReference type="EMBL" id="RJVO01000003">
    <property type="protein sequence ID" value="ROH91177.1"/>
    <property type="molecule type" value="Genomic_DNA"/>
</dbReference>
<comment type="catalytic activity">
    <reaction evidence="5 6">
        <text>N-terminal L-alanyl-[ribosomal protein bS18] + acetyl-CoA = N-terminal N(alpha)-acetyl-L-alanyl-[ribosomal protein bS18] + CoA + H(+)</text>
        <dbReference type="Rhea" id="RHEA:43756"/>
        <dbReference type="Rhea" id="RHEA-COMP:10676"/>
        <dbReference type="Rhea" id="RHEA-COMP:10677"/>
        <dbReference type="ChEBI" id="CHEBI:15378"/>
        <dbReference type="ChEBI" id="CHEBI:57287"/>
        <dbReference type="ChEBI" id="CHEBI:57288"/>
        <dbReference type="ChEBI" id="CHEBI:64718"/>
        <dbReference type="ChEBI" id="CHEBI:83683"/>
        <dbReference type="EC" id="2.3.1.266"/>
    </reaction>
</comment>
<dbReference type="InterPro" id="IPR016181">
    <property type="entry name" value="Acyl_CoA_acyltransferase"/>
</dbReference>
<evidence type="ECO:0000256" key="3">
    <source>
        <dbReference type="ARBA" id="ARBA00022679"/>
    </source>
</evidence>
<keyword evidence="3 5" id="KW-0808">Transferase</keyword>
<dbReference type="GO" id="GO:0008999">
    <property type="term" value="F:protein-N-terminal-alanine acetyltransferase activity"/>
    <property type="evidence" value="ECO:0007669"/>
    <property type="project" value="UniProtKB-UniRule"/>
</dbReference>
<comment type="similarity">
    <text evidence="1 5 6">Belongs to the acetyltransferase family. RimI subfamily.</text>
</comment>
<dbReference type="AlphaFoldDB" id="A0A3N0VEI1"/>
<dbReference type="RefSeq" id="WP_123211633.1">
    <property type="nucleotide sequence ID" value="NZ_RJVO01000003.1"/>
</dbReference>
<comment type="caution">
    <text evidence="8">The sequence shown here is derived from an EMBL/GenBank/DDBJ whole genome shotgun (WGS) entry which is preliminary data.</text>
</comment>
<protein>
    <recommendedName>
        <fullName evidence="5 6">[Ribosomal protein bS18]-alanine N-acetyltransferase</fullName>
        <ecNumber evidence="5 6">2.3.1.266</ecNumber>
    </recommendedName>
</protein>
<evidence type="ECO:0000256" key="1">
    <source>
        <dbReference type="ARBA" id="ARBA00005395"/>
    </source>
</evidence>
<dbReference type="PANTHER" id="PTHR43420:SF51">
    <property type="entry name" value="PEPTIDYL-LYSINE N-ACETYLTRANSFERASE YIAC"/>
    <property type="match status" value="1"/>
</dbReference>
<evidence type="ECO:0000313" key="9">
    <source>
        <dbReference type="Proteomes" id="UP000282106"/>
    </source>
</evidence>
<dbReference type="InterPro" id="IPR006464">
    <property type="entry name" value="AcTrfase_RimI/Ard1"/>
</dbReference>
<evidence type="ECO:0000256" key="2">
    <source>
        <dbReference type="ARBA" id="ARBA00022490"/>
    </source>
</evidence>
<dbReference type="Pfam" id="PF00583">
    <property type="entry name" value="Acetyltransf_1"/>
    <property type="match status" value="1"/>
</dbReference>
<evidence type="ECO:0000256" key="4">
    <source>
        <dbReference type="ARBA" id="ARBA00023315"/>
    </source>
</evidence>
<dbReference type="InterPro" id="IPR043690">
    <property type="entry name" value="RimI"/>
</dbReference>
<keyword evidence="4 5" id="KW-0012">Acyltransferase</keyword>
<feature type="active site" description="Proton donor" evidence="5">
    <location>
        <position position="120"/>
    </location>
</feature>
<comment type="function">
    <text evidence="5 6">Acetylates the N-terminal alanine of ribosomal protein bS18.</text>
</comment>
<evidence type="ECO:0000256" key="6">
    <source>
        <dbReference type="RuleBase" id="RU363094"/>
    </source>
</evidence>
<evidence type="ECO:0000313" key="8">
    <source>
        <dbReference type="EMBL" id="ROH91177.1"/>
    </source>
</evidence>
<dbReference type="HAMAP" id="MF_02210">
    <property type="entry name" value="RimI"/>
    <property type="match status" value="1"/>
</dbReference>
<feature type="binding site" evidence="5">
    <location>
        <position position="113"/>
    </location>
    <ligand>
        <name>acetyl-CoA</name>
        <dbReference type="ChEBI" id="CHEBI:57288"/>
    </ligand>
</feature>
<dbReference type="InterPro" id="IPR000182">
    <property type="entry name" value="GNAT_dom"/>
</dbReference>
<dbReference type="Proteomes" id="UP000282106">
    <property type="component" value="Unassembled WGS sequence"/>
</dbReference>
<gene>
    <name evidence="5 8" type="primary">rimI</name>
    <name evidence="8" type="ORF">ED208_09510</name>
</gene>
<evidence type="ECO:0000259" key="7">
    <source>
        <dbReference type="PROSITE" id="PS51186"/>
    </source>
</evidence>
<sequence length="153" mass="17281">MSAELWHLQVLDASRVPDILDIERRGYPFPWTEQIVRDSLRHGTVCWGVLNPADELLAYAFFSMAVGEAHVLNICVDPAQQGQGIGRYLMQHLLALAREELCTVVLLEVRRSNNAARRLYESLGFSTLGVRKGYYPAAENSREDALVLGYEIF</sequence>
<dbReference type="SUPFAM" id="SSF55729">
    <property type="entry name" value="Acyl-CoA N-acyltransferases (Nat)"/>
    <property type="match status" value="1"/>
</dbReference>
<reference evidence="8 9" key="1">
    <citation type="submission" date="2018-10" db="EMBL/GenBank/DDBJ databases">
        <authorList>
            <person name="Chen W.-M."/>
        </authorList>
    </citation>
    <scope>NUCLEOTIDE SEQUENCE [LARGE SCALE GENOMIC DNA]</scope>
    <source>
        <strain evidence="8 9">THS-13</strain>
    </source>
</reference>
<organism evidence="8 9">
    <name type="scientific">Stagnimonas aquatica</name>
    <dbReference type="NCBI Taxonomy" id="2689987"/>
    <lineage>
        <taxon>Bacteria</taxon>
        <taxon>Pseudomonadati</taxon>
        <taxon>Pseudomonadota</taxon>
        <taxon>Gammaproteobacteria</taxon>
        <taxon>Nevskiales</taxon>
        <taxon>Nevskiaceae</taxon>
        <taxon>Stagnimonas</taxon>
    </lineage>
</organism>
<dbReference type="FunCoup" id="A0A3N0VEI1">
    <property type="interactions" value="242"/>
</dbReference>
<dbReference type="GO" id="GO:0005737">
    <property type="term" value="C:cytoplasm"/>
    <property type="evidence" value="ECO:0007669"/>
    <property type="project" value="UniProtKB-SubCell"/>
</dbReference>
<proteinExistence type="inferred from homology"/>
<keyword evidence="9" id="KW-1185">Reference proteome</keyword>